<comment type="caution">
    <text evidence="2">The sequence shown here is derived from an EMBL/GenBank/DDBJ whole genome shotgun (WGS) entry which is preliminary data.</text>
</comment>
<name>A0AAE1YIY4_9LAMI</name>
<evidence type="ECO:0000313" key="3">
    <source>
        <dbReference type="Proteomes" id="UP001293254"/>
    </source>
</evidence>
<sequence length="170" mass="17453">MDSPLLSPSSSPRNPLHGGPTLDGVVADELDSGDGEKIRKAFDFAEFAALAGCILDSGNDQSFDELASLMPRWVRKFGDTRQPSELGKDGTVPSLGRLTPNPNPNPEPGVYAMALEPAPSALVDEQPGPQSESAQTAGPALGPATPDDLYLGTLSSPMTCGGQVPAGAPA</sequence>
<keyword evidence="3" id="KW-1185">Reference proteome</keyword>
<evidence type="ECO:0000313" key="2">
    <source>
        <dbReference type="EMBL" id="KAK4431095.1"/>
    </source>
</evidence>
<feature type="region of interest" description="Disordered" evidence="1">
    <location>
        <begin position="79"/>
        <end position="170"/>
    </location>
</feature>
<dbReference type="AlphaFoldDB" id="A0AAE1YIY4"/>
<organism evidence="2 3">
    <name type="scientific">Sesamum alatum</name>
    <dbReference type="NCBI Taxonomy" id="300844"/>
    <lineage>
        <taxon>Eukaryota</taxon>
        <taxon>Viridiplantae</taxon>
        <taxon>Streptophyta</taxon>
        <taxon>Embryophyta</taxon>
        <taxon>Tracheophyta</taxon>
        <taxon>Spermatophyta</taxon>
        <taxon>Magnoliopsida</taxon>
        <taxon>eudicotyledons</taxon>
        <taxon>Gunneridae</taxon>
        <taxon>Pentapetalae</taxon>
        <taxon>asterids</taxon>
        <taxon>lamiids</taxon>
        <taxon>Lamiales</taxon>
        <taxon>Pedaliaceae</taxon>
        <taxon>Sesamum</taxon>
    </lineage>
</organism>
<protein>
    <submittedName>
        <fullName evidence="2">Uncharacterized protein</fullName>
    </submittedName>
</protein>
<reference evidence="2" key="2">
    <citation type="journal article" date="2024" name="Plant">
        <title>Genomic evolution and insights into agronomic trait innovations of Sesamum species.</title>
        <authorList>
            <person name="Miao H."/>
            <person name="Wang L."/>
            <person name="Qu L."/>
            <person name="Liu H."/>
            <person name="Sun Y."/>
            <person name="Le M."/>
            <person name="Wang Q."/>
            <person name="Wei S."/>
            <person name="Zheng Y."/>
            <person name="Lin W."/>
            <person name="Duan Y."/>
            <person name="Cao H."/>
            <person name="Xiong S."/>
            <person name="Wang X."/>
            <person name="Wei L."/>
            <person name="Li C."/>
            <person name="Ma Q."/>
            <person name="Ju M."/>
            <person name="Zhao R."/>
            <person name="Li G."/>
            <person name="Mu C."/>
            <person name="Tian Q."/>
            <person name="Mei H."/>
            <person name="Zhang T."/>
            <person name="Gao T."/>
            <person name="Zhang H."/>
        </authorList>
    </citation>
    <scope>NUCLEOTIDE SEQUENCE</scope>
    <source>
        <strain evidence="2">3651</strain>
    </source>
</reference>
<gene>
    <name evidence="2" type="ORF">Salat_0871500</name>
</gene>
<evidence type="ECO:0000256" key="1">
    <source>
        <dbReference type="SAM" id="MobiDB-lite"/>
    </source>
</evidence>
<feature type="region of interest" description="Disordered" evidence="1">
    <location>
        <begin position="1"/>
        <end position="29"/>
    </location>
</feature>
<dbReference type="EMBL" id="JACGWO010000003">
    <property type="protein sequence ID" value="KAK4431095.1"/>
    <property type="molecule type" value="Genomic_DNA"/>
</dbReference>
<accession>A0AAE1YIY4</accession>
<feature type="compositionally biased region" description="Low complexity" evidence="1">
    <location>
        <begin position="1"/>
        <end position="12"/>
    </location>
</feature>
<reference evidence="2" key="1">
    <citation type="submission" date="2020-06" db="EMBL/GenBank/DDBJ databases">
        <authorList>
            <person name="Li T."/>
            <person name="Hu X."/>
            <person name="Zhang T."/>
            <person name="Song X."/>
            <person name="Zhang H."/>
            <person name="Dai N."/>
            <person name="Sheng W."/>
            <person name="Hou X."/>
            <person name="Wei L."/>
        </authorList>
    </citation>
    <scope>NUCLEOTIDE SEQUENCE</scope>
    <source>
        <strain evidence="2">3651</strain>
        <tissue evidence="2">Leaf</tissue>
    </source>
</reference>
<proteinExistence type="predicted"/>
<dbReference type="Proteomes" id="UP001293254">
    <property type="component" value="Unassembled WGS sequence"/>
</dbReference>